<reference evidence="2 3" key="1">
    <citation type="submission" date="2023-02" db="EMBL/GenBank/DDBJ databases">
        <title>Genome sequencing required for Actinomycetospora new species description.</title>
        <authorList>
            <person name="Saimee Y."/>
            <person name="Duangmal K."/>
        </authorList>
    </citation>
    <scope>NUCLEOTIDE SEQUENCE [LARGE SCALE GENOMIC DNA]</scope>
    <source>
        <strain evidence="2 3">DW7H6</strain>
    </source>
</reference>
<proteinExistence type="predicted"/>
<keyword evidence="3" id="KW-1185">Reference proteome</keyword>
<dbReference type="EMBL" id="JAQZAO010000018">
    <property type="protein sequence ID" value="MDD7969075.1"/>
    <property type="molecule type" value="Genomic_DNA"/>
</dbReference>
<keyword evidence="1" id="KW-0812">Transmembrane</keyword>
<feature type="transmembrane region" description="Helical" evidence="1">
    <location>
        <begin position="49"/>
        <end position="69"/>
    </location>
</feature>
<sequence>MPPSLPGFSWPPRDTDRNRFLCRVQVVVYALVAAYFLVFALVSGAFVPWAIFTVAFAATLVVGVALLLMRAQRRATADPSVPLER</sequence>
<dbReference type="Proteomes" id="UP001300763">
    <property type="component" value="Unassembled WGS sequence"/>
</dbReference>
<keyword evidence="1" id="KW-0472">Membrane</keyword>
<feature type="transmembrane region" description="Helical" evidence="1">
    <location>
        <begin position="20"/>
        <end position="43"/>
    </location>
</feature>
<evidence type="ECO:0000256" key="1">
    <source>
        <dbReference type="SAM" id="Phobius"/>
    </source>
</evidence>
<organism evidence="2 3">
    <name type="scientific">Actinomycetospora lemnae</name>
    <dbReference type="NCBI Taxonomy" id="3019891"/>
    <lineage>
        <taxon>Bacteria</taxon>
        <taxon>Bacillati</taxon>
        <taxon>Actinomycetota</taxon>
        <taxon>Actinomycetes</taxon>
        <taxon>Pseudonocardiales</taxon>
        <taxon>Pseudonocardiaceae</taxon>
        <taxon>Actinomycetospora</taxon>
    </lineage>
</organism>
<name>A0ABT5T1T2_9PSEU</name>
<keyword evidence="1" id="KW-1133">Transmembrane helix</keyword>
<protein>
    <submittedName>
        <fullName evidence="2">Uncharacterized protein</fullName>
    </submittedName>
</protein>
<dbReference type="RefSeq" id="WP_274203603.1">
    <property type="nucleotide sequence ID" value="NZ_JAQZAO010000018.1"/>
</dbReference>
<evidence type="ECO:0000313" key="3">
    <source>
        <dbReference type="Proteomes" id="UP001300763"/>
    </source>
</evidence>
<accession>A0ABT5T1T2</accession>
<comment type="caution">
    <text evidence="2">The sequence shown here is derived from an EMBL/GenBank/DDBJ whole genome shotgun (WGS) entry which is preliminary data.</text>
</comment>
<gene>
    <name evidence="2" type="ORF">PGB27_27345</name>
</gene>
<evidence type="ECO:0000313" key="2">
    <source>
        <dbReference type="EMBL" id="MDD7969075.1"/>
    </source>
</evidence>